<gene>
    <name evidence="1" type="ordered locus">GNIT_0782</name>
</gene>
<dbReference type="KEGG" id="gni:GNIT_0782"/>
<proteinExistence type="predicted"/>
<dbReference type="Proteomes" id="UP000009282">
    <property type="component" value="Chromosome"/>
</dbReference>
<dbReference type="STRING" id="1085623.GNIT_0782"/>
<dbReference type="EMBL" id="CP003060">
    <property type="protein sequence ID" value="AEP28926.1"/>
    <property type="molecule type" value="Genomic_DNA"/>
</dbReference>
<sequence length="39" mass="4219">MTILKNKALVVWSLLLSPQLSSVDNADIKNAPSIVKAHC</sequence>
<evidence type="ECO:0000313" key="1">
    <source>
        <dbReference type="EMBL" id="AEP28926.1"/>
    </source>
</evidence>
<name>G4QJ58_GLANF</name>
<protein>
    <submittedName>
        <fullName evidence="1">Uncharacterized protein</fullName>
    </submittedName>
</protein>
<organism evidence="1 2">
    <name type="scientific">Glaciecola nitratireducens (strain JCM 12485 / KCTC 12276 / FR1064)</name>
    <dbReference type="NCBI Taxonomy" id="1085623"/>
    <lineage>
        <taxon>Bacteria</taxon>
        <taxon>Pseudomonadati</taxon>
        <taxon>Pseudomonadota</taxon>
        <taxon>Gammaproteobacteria</taxon>
        <taxon>Alteromonadales</taxon>
        <taxon>Alteromonadaceae</taxon>
        <taxon>Brumicola</taxon>
    </lineage>
</organism>
<reference evidence="1 2" key="1">
    <citation type="journal article" date="2011" name="J. Bacteriol.">
        <title>Complete genome sequence of seawater bacterium Glaciecola nitratireducens FR1064T.</title>
        <authorList>
            <person name="Bian F."/>
            <person name="Qin Q.L."/>
            <person name="Xie B.B."/>
            <person name="Shu Y.L."/>
            <person name="Zhang X.Y."/>
            <person name="Yu Y."/>
            <person name="Chen B."/>
            <person name="Chen X.L."/>
            <person name="Zhou B.C."/>
            <person name="Zhang Y.Z."/>
        </authorList>
    </citation>
    <scope>NUCLEOTIDE SEQUENCE [LARGE SCALE GENOMIC DNA]</scope>
    <source>
        <strain evidence="2">JCM 12485 / KCTC 12276 / FR1064</strain>
    </source>
</reference>
<keyword evidence="2" id="KW-1185">Reference proteome</keyword>
<dbReference type="HOGENOM" id="CLU_3310428_0_0_6"/>
<accession>G4QJ58</accession>
<dbReference type="AlphaFoldDB" id="G4QJ58"/>
<evidence type="ECO:0000313" key="2">
    <source>
        <dbReference type="Proteomes" id="UP000009282"/>
    </source>
</evidence>